<feature type="transmembrane region" description="Helical" evidence="1">
    <location>
        <begin position="52"/>
        <end position="75"/>
    </location>
</feature>
<evidence type="ECO:0000256" key="1">
    <source>
        <dbReference type="SAM" id="Phobius"/>
    </source>
</evidence>
<keyword evidence="1" id="KW-0472">Membrane</keyword>
<name>A0A545UA23_9GAMM</name>
<keyword evidence="3" id="KW-1185">Reference proteome</keyword>
<keyword evidence="1" id="KW-0812">Transmembrane</keyword>
<keyword evidence="1" id="KW-1133">Transmembrane helix</keyword>
<dbReference type="AlphaFoldDB" id="A0A545UA23"/>
<protein>
    <submittedName>
        <fullName evidence="2">DUF2868 domain-containing protein</fullName>
    </submittedName>
</protein>
<evidence type="ECO:0000313" key="3">
    <source>
        <dbReference type="Proteomes" id="UP000319732"/>
    </source>
</evidence>
<dbReference type="EMBL" id="VHSG01000002">
    <property type="protein sequence ID" value="TQV86324.1"/>
    <property type="molecule type" value="Genomic_DNA"/>
</dbReference>
<dbReference type="Proteomes" id="UP000319732">
    <property type="component" value="Unassembled WGS sequence"/>
</dbReference>
<evidence type="ECO:0000313" key="2">
    <source>
        <dbReference type="EMBL" id="TQV86324.1"/>
    </source>
</evidence>
<reference evidence="2 3" key="1">
    <citation type="submission" date="2019-06" db="EMBL/GenBank/DDBJ databases">
        <title>Whole genome sequence for Cellvibrionaceae sp. R142.</title>
        <authorList>
            <person name="Wang G."/>
        </authorList>
    </citation>
    <scope>NUCLEOTIDE SEQUENCE [LARGE SCALE GENOMIC DNA]</scope>
    <source>
        <strain evidence="2 3">R142</strain>
    </source>
</reference>
<proteinExistence type="predicted"/>
<accession>A0A545UA23</accession>
<sequence length="94" mass="10849">MLGSLLVYGVLTRMLLLGFSRLMLALVRRRYQLDPTLQISIKAGKFYPDSRLGINITIGFWRLVLVFRSIGVVAYKRLNVSWSRLIRSLPVHFP</sequence>
<comment type="caution">
    <text evidence="2">The sequence shown here is derived from an EMBL/GenBank/DDBJ whole genome shotgun (WGS) entry which is preliminary data.</text>
</comment>
<feature type="transmembrane region" description="Helical" evidence="1">
    <location>
        <begin position="6"/>
        <end position="27"/>
    </location>
</feature>
<organism evidence="2 3">
    <name type="scientific">Exilibacterium tricleocarpae</name>
    <dbReference type="NCBI Taxonomy" id="2591008"/>
    <lineage>
        <taxon>Bacteria</taxon>
        <taxon>Pseudomonadati</taxon>
        <taxon>Pseudomonadota</taxon>
        <taxon>Gammaproteobacteria</taxon>
        <taxon>Cellvibrionales</taxon>
        <taxon>Cellvibrionaceae</taxon>
        <taxon>Exilibacterium</taxon>
    </lineage>
</organism>
<gene>
    <name evidence="2" type="ORF">FKG94_01090</name>
</gene>